<evidence type="ECO:0000313" key="12">
    <source>
        <dbReference type="EMBL" id="OGH78822.1"/>
    </source>
</evidence>
<dbReference type="InterPro" id="IPR023168">
    <property type="entry name" value="GatB_Yqey_C_2"/>
</dbReference>
<dbReference type="InterPro" id="IPR014746">
    <property type="entry name" value="Gln_synth/guanido_kin_cat_dom"/>
</dbReference>
<dbReference type="NCBIfam" id="NF004012">
    <property type="entry name" value="PRK05477.1-2"/>
    <property type="match status" value="1"/>
</dbReference>
<dbReference type="EMBL" id="MFQH01000001">
    <property type="protein sequence ID" value="OGH78822.1"/>
    <property type="molecule type" value="Genomic_DNA"/>
</dbReference>
<evidence type="ECO:0000256" key="6">
    <source>
        <dbReference type="ARBA" id="ARBA00022917"/>
    </source>
</evidence>
<evidence type="ECO:0000256" key="7">
    <source>
        <dbReference type="ARBA" id="ARBA00024799"/>
    </source>
</evidence>
<evidence type="ECO:0000256" key="5">
    <source>
        <dbReference type="ARBA" id="ARBA00022840"/>
    </source>
</evidence>
<dbReference type="PROSITE" id="PS01234">
    <property type="entry name" value="GATB"/>
    <property type="match status" value="1"/>
</dbReference>
<keyword evidence="4 10" id="KW-0547">Nucleotide-binding</keyword>
<dbReference type="NCBIfam" id="TIGR00133">
    <property type="entry name" value="gatB"/>
    <property type="match status" value="1"/>
</dbReference>
<evidence type="ECO:0000256" key="2">
    <source>
        <dbReference type="ARBA" id="ARBA00011123"/>
    </source>
</evidence>
<comment type="catalytic activity">
    <reaction evidence="9 10">
        <text>L-glutamyl-tRNA(Gln) + L-glutamine + ATP + H2O = L-glutaminyl-tRNA(Gln) + L-glutamate + ADP + phosphate + H(+)</text>
        <dbReference type="Rhea" id="RHEA:17521"/>
        <dbReference type="Rhea" id="RHEA-COMP:9681"/>
        <dbReference type="Rhea" id="RHEA-COMP:9684"/>
        <dbReference type="ChEBI" id="CHEBI:15377"/>
        <dbReference type="ChEBI" id="CHEBI:15378"/>
        <dbReference type="ChEBI" id="CHEBI:29985"/>
        <dbReference type="ChEBI" id="CHEBI:30616"/>
        <dbReference type="ChEBI" id="CHEBI:43474"/>
        <dbReference type="ChEBI" id="CHEBI:58359"/>
        <dbReference type="ChEBI" id="CHEBI:78520"/>
        <dbReference type="ChEBI" id="CHEBI:78521"/>
        <dbReference type="ChEBI" id="CHEBI:456216"/>
    </reaction>
</comment>
<accession>A0A1F6N4L5</accession>
<evidence type="ECO:0000313" key="13">
    <source>
        <dbReference type="Proteomes" id="UP000177040"/>
    </source>
</evidence>
<comment type="function">
    <text evidence="7 10">Allows the formation of correctly charged Asn-tRNA(Asn) or Gln-tRNA(Gln) through the transamidation of misacylated Asp-tRNA(Asn) or Glu-tRNA(Gln) in organisms which lack either or both of asparaginyl-tRNA or glutaminyl-tRNA synthetases. The reaction takes place in the presence of glutamine and ATP through an activated phospho-Asp-tRNA(Asn) or phospho-Glu-tRNA(Gln).</text>
</comment>
<dbReference type="InterPro" id="IPR006075">
    <property type="entry name" value="Asn/Gln-tRNA_Trfase_suB/E_cat"/>
</dbReference>
<evidence type="ECO:0000256" key="1">
    <source>
        <dbReference type="ARBA" id="ARBA00005306"/>
    </source>
</evidence>
<name>A0A1F6N4L5_9BACT</name>
<comment type="catalytic activity">
    <reaction evidence="8 10">
        <text>L-aspartyl-tRNA(Asn) + L-glutamine + ATP + H2O = L-asparaginyl-tRNA(Asn) + L-glutamate + ADP + phosphate + 2 H(+)</text>
        <dbReference type="Rhea" id="RHEA:14513"/>
        <dbReference type="Rhea" id="RHEA-COMP:9674"/>
        <dbReference type="Rhea" id="RHEA-COMP:9677"/>
        <dbReference type="ChEBI" id="CHEBI:15377"/>
        <dbReference type="ChEBI" id="CHEBI:15378"/>
        <dbReference type="ChEBI" id="CHEBI:29985"/>
        <dbReference type="ChEBI" id="CHEBI:30616"/>
        <dbReference type="ChEBI" id="CHEBI:43474"/>
        <dbReference type="ChEBI" id="CHEBI:58359"/>
        <dbReference type="ChEBI" id="CHEBI:78515"/>
        <dbReference type="ChEBI" id="CHEBI:78516"/>
        <dbReference type="ChEBI" id="CHEBI:456216"/>
    </reaction>
</comment>
<dbReference type="Proteomes" id="UP000177040">
    <property type="component" value="Unassembled WGS sequence"/>
</dbReference>
<reference evidence="12 13" key="1">
    <citation type="journal article" date="2016" name="Nat. Commun.">
        <title>Thousands of microbial genomes shed light on interconnected biogeochemical processes in an aquifer system.</title>
        <authorList>
            <person name="Anantharaman K."/>
            <person name="Brown C.T."/>
            <person name="Hug L.A."/>
            <person name="Sharon I."/>
            <person name="Castelle C.J."/>
            <person name="Probst A.J."/>
            <person name="Thomas B.C."/>
            <person name="Singh A."/>
            <person name="Wilkins M.J."/>
            <person name="Karaoz U."/>
            <person name="Brodie E.L."/>
            <person name="Williams K.H."/>
            <person name="Hubbard S.S."/>
            <person name="Banfield J.F."/>
        </authorList>
    </citation>
    <scope>NUCLEOTIDE SEQUENCE [LARGE SCALE GENOMIC DNA]</scope>
</reference>
<dbReference type="EC" id="6.3.5.-" evidence="10"/>
<dbReference type="GO" id="GO:0050566">
    <property type="term" value="F:asparaginyl-tRNA synthase (glutamine-hydrolyzing) activity"/>
    <property type="evidence" value="ECO:0007669"/>
    <property type="project" value="RHEA"/>
</dbReference>
<proteinExistence type="inferred from homology"/>
<evidence type="ECO:0000256" key="10">
    <source>
        <dbReference type="HAMAP-Rule" id="MF_00121"/>
    </source>
</evidence>
<dbReference type="Pfam" id="PF02934">
    <property type="entry name" value="GatB_N"/>
    <property type="match status" value="1"/>
</dbReference>
<comment type="subunit">
    <text evidence="2 10">Heterotrimer of A, B and C subunits.</text>
</comment>
<dbReference type="HAMAP" id="MF_00121">
    <property type="entry name" value="GatB"/>
    <property type="match status" value="1"/>
</dbReference>
<comment type="similarity">
    <text evidence="1 10">Belongs to the GatB/GatE family. GatB subfamily.</text>
</comment>
<evidence type="ECO:0000256" key="3">
    <source>
        <dbReference type="ARBA" id="ARBA00022598"/>
    </source>
</evidence>
<evidence type="ECO:0000256" key="4">
    <source>
        <dbReference type="ARBA" id="ARBA00022741"/>
    </source>
</evidence>
<dbReference type="FunFam" id="1.10.10.410:FF:000001">
    <property type="entry name" value="Aspartyl/glutamyl-tRNA(Asn/Gln) amidotransferase subunit B"/>
    <property type="match status" value="1"/>
</dbReference>
<dbReference type="InterPro" id="IPR004413">
    <property type="entry name" value="GatB"/>
</dbReference>
<evidence type="ECO:0000256" key="9">
    <source>
        <dbReference type="ARBA" id="ARBA00047913"/>
    </source>
</evidence>
<dbReference type="InterPro" id="IPR017959">
    <property type="entry name" value="Asn/Gln-tRNA_amidoTrfase_suB/E"/>
</dbReference>
<comment type="caution">
    <text evidence="12">The sequence shown here is derived from an EMBL/GenBank/DDBJ whole genome shotgun (WGS) entry which is preliminary data.</text>
</comment>
<dbReference type="Gene3D" id="1.10.10.410">
    <property type="match status" value="1"/>
</dbReference>
<dbReference type="Pfam" id="PF02637">
    <property type="entry name" value="GatB_Yqey"/>
    <property type="match status" value="1"/>
</dbReference>
<feature type="domain" description="Asn/Gln amidotransferase" evidence="11">
    <location>
        <begin position="346"/>
        <end position="513"/>
    </location>
</feature>
<dbReference type="SUPFAM" id="SSF89095">
    <property type="entry name" value="GatB/YqeY motif"/>
    <property type="match status" value="1"/>
</dbReference>
<protein>
    <recommendedName>
        <fullName evidence="10">Aspartyl/glutamyl-tRNA(Asn/Gln) amidotransferase subunit B</fullName>
        <shortName evidence="10">Asp/Glu-ADT subunit B</shortName>
        <ecNumber evidence="10">6.3.5.-</ecNumber>
    </recommendedName>
</protein>
<organism evidence="12 13">
    <name type="scientific">Candidatus Magasanikbacteria bacterium RIFCSPLOWO2_01_FULL_40_15</name>
    <dbReference type="NCBI Taxonomy" id="1798686"/>
    <lineage>
        <taxon>Bacteria</taxon>
        <taxon>Candidatus Magasanikiibacteriota</taxon>
    </lineage>
</organism>
<keyword evidence="6 10" id="KW-0648">Protein biosynthesis</keyword>
<dbReference type="InterPro" id="IPR017958">
    <property type="entry name" value="Gln-tRNA_amidoTrfase_suB_CS"/>
</dbReference>
<keyword evidence="5 10" id="KW-0067">ATP-binding</keyword>
<evidence type="ECO:0000256" key="8">
    <source>
        <dbReference type="ARBA" id="ARBA00047380"/>
    </source>
</evidence>
<dbReference type="GO" id="GO:0005524">
    <property type="term" value="F:ATP binding"/>
    <property type="evidence" value="ECO:0007669"/>
    <property type="project" value="UniProtKB-KW"/>
</dbReference>
<dbReference type="SMART" id="SM00845">
    <property type="entry name" value="GatB_Yqey"/>
    <property type="match status" value="1"/>
</dbReference>
<dbReference type="PANTHER" id="PTHR11659">
    <property type="entry name" value="GLUTAMYL-TRNA GLN AMIDOTRANSFERASE SUBUNIT B MITOCHONDRIAL AND PROKARYOTIC PET112-RELATED"/>
    <property type="match status" value="1"/>
</dbReference>
<dbReference type="InterPro" id="IPR018027">
    <property type="entry name" value="Asn/Gln_amidotransferase"/>
</dbReference>
<dbReference type="GO" id="GO:0006412">
    <property type="term" value="P:translation"/>
    <property type="evidence" value="ECO:0007669"/>
    <property type="project" value="UniProtKB-UniRule"/>
</dbReference>
<dbReference type="SUPFAM" id="SSF55931">
    <property type="entry name" value="Glutamine synthetase/guanido kinase"/>
    <property type="match status" value="1"/>
</dbReference>
<dbReference type="GO" id="GO:0050567">
    <property type="term" value="F:glutaminyl-tRNA synthase (glutamine-hydrolyzing) activity"/>
    <property type="evidence" value="ECO:0007669"/>
    <property type="project" value="UniProtKB-UniRule"/>
</dbReference>
<sequence>MELIPIIGLEIHVELATKSKMFCSCPNDPETKVANTNICPICLAHPGTLPVPNQTAIAWTVLIGQALSCTIPEISKFDRKHYFYPDLPKGYQISQYDEPIAEHGSITLNFPLETNIRDTAMIKIRRAHLEEDSAKSLHPDSVGTDGATLVDFNRAGTPLVEIVSEPDFKTALEAKTYAQELQQIFRYLKVSTADMEKGQMRVEANISMQKAGKFEIIEGVVKPLGDYTLNNKVEVKNINSFRAVERAINFEIARQTKLLETGKTWEQETRGWDENKSETVPQRFKENAADYRYFPDPDIPPFHPLQYTSDLALPELPIAKRTRFHEELGFSYSDAEILTQDLILADFAEAVMSELATWLEALPETKRESDSPAKLAKLCGSWLTGKLMGILKTTNKTIADFKISPENFAELIALMHAGRVNTTNALKILIEMVASETDIDPTHIMEEKGYGQVSDEKKLDEVIVEVIKNYPTQVEQYRAGKIAVFQFLKGMIMKATEGSADPIIVEKLLREKLDNDTLDSL</sequence>
<dbReference type="AlphaFoldDB" id="A0A1F6N4L5"/>
<dbReference type="InterPro" id="IPR003789">
    <property type="entry name" value="Asn/Gln_tRNA_amidoTrase-B-like"/>
</dbReference>
<keyword evidence="3 10" id="KW-0436">Ligase</keyword>
<evidence type="ECO:0000259" key="11">
    <source>
        <dbReference type="SMART" id="SM00845"/>
    </source>
</evidence>
<dbReference type="NCBIfam" id="NF004014">
    <property type="entry name" value="PRK05477.1-4"/>
    <property type="match status" value="1"/>
</dbReference>
<gene>
    <name evidence="10" type="primary">gatB</name>
    <name evidence="12" type="ORF">A2983_00605</name>
</gene>